<evidence type="ECO:0000313" key="5">
    <source>
        <dbReference type="Proteomes" id="UP000550787"/>
    </source>
</evidence>
<feature type="transmembrane region" description="Helical" evidence="3">
    <location>
        <begin position="44"/>
        <end position="64"/>
    </location>
</feature>
<keyword evidence="1" id="KW-0375">Hydrogen ion transport</keyword>
<protein>
    <recommendedName>
        <fullName evidence="1">ATP synthase protein I</fullName>
    </recommendedName>
</protein>
<keyword evidence="1" id="KW-0813">Transport</keyword>
<dbReference type="Proteomes" id="UP000550787">
    <property type="component" value="Unassembled WGS sequence"/>
</dbReference>
<name>A0A7W4I3V3_GLUDI</name>
<dbReference type="GO" id="GO:1902600">
    <property type="term" value="P:proton transmembrane transport"/>
    <property type="evidence" value="ECO:0007669"/>
    <property type="project" value="UniProtKB-KW"/>
</dbReference>
<dbReference type="InterPro" id="IPR032820">
    <property type="entry name" value="ATPase_put"/>
</dbReference>
<keyword evidence="1" id="KW-0406">Ion transport</keyword>
<dbReference type="OMA" id="IGMRISI"/>
<keyword evidence="3" id="KW-1133">Transmembrane helix</keyword>
<sequence length="108" mass="11595">MGKDTDSSRQSFDARLRQARDRNISGRETQGATTQGSDMSVLGFALRAGTEMVSALVVGVAVGWGLDRWLGSRPAFLILFSFLGGAAGVLNVWRLVRPMDTPGDKPDP</sequence>
<keyword evidence="3" id="KW-0812">Transmembrane</keyword>
<evidence type="ECO:0000256" key="2">
    <source>
        <dbReference type="SAM" id="MobiDB-lite"/>
    </source>
</evidence>
<feature type="transmembrane region" description="Helical" evidence="3">
    <location>
        <begin position="76"/>
        <end position="96"/>
    </location>
</feature>
<feature type="compositionally biased region" description="Basic and acidic residues" evidence="2">
    <location>
        <begin position="1"/>
        <end position="25"/>
    </location>
</feature>
<reference evidence="4 5" key="1">
    <citation type="submission" date="2020-04" db="EMBL/GenBank/DDBJ databases">
        <title>Description of novel Gluconacetobacter.</title>
        <authorList>
            <person name="Sombolestani A."/>
        </authorList>
    </citation>
    <scope>NUCLEOTIDE SEQUENCE [LARGE SCALE GENOMIC DNA]</scope>
    <source>
        <strain evidence="4 5">LMG 7603</strain>
    </source>
</reference>
<dbReference type="RefSeq" id="WP_012224286.1">
    <property type="nucleotide sequence ID" value="NZ_JABEQG010000003.1"/>
</dbReference>
<evidence type="ECO:0000256" key="1">
    <source>
        <dbReference type="PIRNR" id="PIRNR032126"/>
    </source>
</evidence>
<comment type="similarity">
    <text evidence="1">Belongs to the bacterial AtpI family.</text>
</comment>
<evidence type="ECO:0000256" key="3">
    <source>
        <dbReference type="SAM" id="Phobius"/>
    </source>
</evidence>
<organism evidence="4 5">
    <name type="scientific">Gluconacetobacter diazotrophicus</name>
    <name type="common">Acetobacter diazotrophicus</name>
    <dbReference type="NCBI Taxonomy" id="33996"/>
    <lineage>
        <taxon>Bacteria</taxon>
        <taxon>Pseudomonadati</taxon>
        <taxon>Pseudomonadota</taxon>
        <taxon>Alphaproteobacteria</taxon>
        <taxon>Acetobacterales</taxon>
        <taxon>Acetobacteraceae</taxon>
        <taxon>Gluconacetobacter</taxon>
    </lineage>
</organism>
<dbReference type="InterPro" id="IPR016989">
    <property type="entry name" value="Atp1_alphaprobac"/>
</dbReference>
<dbReference type="EMBL" id="JABEQG010000003">
    <property type="protein sequence ID" value="MBB2155314.1"/>
    <property type="molecule type" value="Genomic_DNA"/>
</dbReference>
<accession>A0A7W4I3V3</accession>
<dbReference type="AlphaFoldDB" id="A0A7W4I3V3"/>
<comment type="function">
    <text evidence="1">A possible function for this protein is to guide the assembly of the membrane sector of the ATPase enzyme complex.</text>
</comment>
<dbReference type="GO" id="GO:0045259">
    <property type="term" value="C:proton-transporting ATP synthase complex"/>
    <property type="evidence" value="ECO:0007669"/>
    <property type="project" value="UniProtKB-UniRule"/>
</dbReference>
<dbReference type="PIRSF" id="PIRSF032126">
    <property type="entry name" value="F0F1_ATP_synthase_subunit_I"/>
    <property type="match status" value="1"/>
</dbReference>
<evidence type="ECO:0000313" key="4">
    <source>
        <dbReference type="EMBL" id="MBB2155314.1"/>
    </source>
</evidence>
<dbReference type="Pfam" id="PF09527">
    <property type="entry name" value="ATPase_gene1"/>
    <property type="match status" value="1"/>
</dbReference>
<proteinExistence type="inferred from homology"/>
<comment type="caution">
    <text evidence="4">The sequence shown here is derived from an EMBL/GenBank/DDBJ whole genome shotgun (WGS) entry which is preliminary data.</text>
</comment>
<gene>
    <name evidence="4" type="ORF">HLH33_03155</name>
</gene>
<feature type="region of interest" description="Disordered" evidence="2">
    <location>
        <begin position="1"/>
        <end position="35"/>
    </location>
</feature>
<keyword evidence="1 3" id="KW-0472">Membrane</keyword>
<feature type="compositionally biased region" description="Polar residues" evidence="2">
    <location>
        <begin position="26"/>
        <end position="35"/>
    </location>
</feature>